<proteinExistence type="predicted"/>
<dbReference type="Proteomes" id="UP000198847">
    <property type="component" value="Unassembled WGS sequence"/>
</dbReference>
<evidence type="ECO:0000256" key="1">
    <source>
        <dbReference type="SAM" id="Phobius"/>
    </source>
</evidence>
<evidence type="ECO:0000313" key="2">
    <source>
        <dbReference type="EMBL" id="SEO92139.1"/>
    </source>
</evidence>
<reference evidence="2 3" key="1">
    <citation type="submission" date="2016-10" db="EMBL/GenBank/DDBJ databases">
        <authorList>
            <person name="de Groot N.N."/>
        </authorList>
    </citation>
    <scope>NUCLEOTIDE SEQUENCE [LARGE SCALE GENOMIC DNA]</scope>
    <source>
        <strain evidence="2 3">DSM 13305</strain>
    </source>
</reference>
<evidence type="ECO:0000313" key="3">
    <source>
        <dbReference type="Proteomes" id="UP000198847"/>
    </source>
</evidence>
<keyword evidence="1" id="KW-0472">Membrane</keyword>
<dbReference type="STRING" id="112903.SAMN04490178_10728"/>
<accession>A0A1H8TM56</accession>
<keyword evidence="1" id="KW-1133">Transmembrane helix</keyword>
<feature type="transmembrane region" description="Helical" evidence="1">
    <location>
        <begin position="70"/>
        <end position="96"/>
    </location>
</feature>
<gene>
    <name evidence="2" type="ORF">SAMN04490178_10728</name>
</gene>
<dbReference type="AlphaFoldDB" id="A0A1H8TM56"/>
<dbReference type="EMBL" id="FODY01000007">
    <property type="protein sequence ID" value="SEO92139.1"/>
    <property type="molecule type" value="Genomic_DNA"/>
</dbReference>
<dbReference type="InterPro" id="IPR019074">
    <property type="entry name" value="YabQ"/>
</dbReference>
<feature type="transmembrane region" description="Helical" evidence="1">
    <location>
        <begin position="108"/>
        <end position="134"/>
    </location>
</feature>
<feature type="transmembrane region" description="Helical" evidence="1">
    <location>
        <begin position="6"/>
        <end position="25"/>
    </location>
</feature>
<name>A0A1H8TM56_9FIRM</name>
<feature type="transmembrane region" description="Helical" evidence="1">
    <location>
        <begin position="46"/>
        <end position="64"/>
    </location>
</feature>
<sequence>MELSGQAAVFGVMAATGFLLGILFDGYRVLRGTARLKKWSTALADLLYWLIATAVVFGILLFSNGGELRLYVFIGLFAGAALYYRLASSFVIRLLLQGLRLTGAGVRYLKLLLFWLVVKPVAILFGALVFPFLFTGRRLAAAGRSAGRYCRARRPWRFNKRPPEK</sequence>
<dbReference type="Pfam" id="PF09578">
    <property type="entry name" value="Spore_YabQ"/>
    <property type="match status" value="1"/>
</dbReference>
<dbReference type="RefSeq" id="WP_177173498.1">
    <property type="nucleotide sequence ID" value="NZ_FODY01000007.1"/>
</dbReference>
<dbReference type="NCBIfam" id="TIGR02893">
    <property type="entry name" value="spore_yabQ"/>
    <property type="match status" value="1"/>
</dbReference>
<organism evidence="2 3">
    <name type="scientific">Propionispora vibrioides</name>
    <dbReference type="NCBI Taxonomy" id="112903"/>
    <lineage>
        <taxon>Bacteria</taxon>
        <taxon>Bacillati</taxon>
        <taxon>Bacillota</taxon>
        <taxon>Negativicutes</taxon>
        <taxon>Selenomonadales</taxon>
        <taxon>Sporomusaceae</taxon>
        <taxon>Propionispora</taxon>
    </lineage>
</organism>
<keyword evidence="3" id="KW-1185">Reference proteome</keyword>
<protein>
    <submittedName>
        <fullName evidence="2">Spore cortex biosynthesis protein YabQ</fullName>
    </submittedName>
</protein>
<keyword evidence="1" id="KW-0812">Transmembrane</keyword>